<reference evidence="8" key="1">
    <citation type="submission" date="2022-10" db="EMBL/GenBank/DDBJ databases">
        <title>The complete genomes of actinobacterial strains from the NBC collection.</title>
        <authorList>
            <person name="Joergensen T.S."/>
            <person name="Alvarez Arevalo M."/>
            <person name="Sterndorff E.B."/>
            <person name="Faurdal D."/>
            <person name="Vuksanovic O."/>
            <person name="Mourched A.-S."/>
            <person name="Charusanti P."/>
            <person name="Shaw S."/>
            <person name="Blin K."/>
            <person name="Weber T."/>
        </authorList>
    </citation>
    <scope>NUCLEOTIDE SEQUENCE</scope>
    <source>
        <strain evidence="8">NBC_00222</strain>
    </source>
</reference>
<evidence type="ECO:0000313" key="9">
    <source>
        <dbReference type="Proteomes" id="UP001432222"/>
    </source>
</evidence>
<dbReference type="InterPro" id="IPR002104">
    <property type="entry name" value="Integrase_catalytic"/>
</dbReference>
<dbReference type="InterPro" id="IPR044068">
    <property type="entry name" value="CB"/>
</dbReference>
<keyword evidence="2" id="KW-0229">DNA integration</keyword>
<dbReference type="Gene3D" id="1.10.150.130">
    <property type="match status" value="1"/>
</dbReference>
<dbReference type="Pfam" id="PF14659">
    <property type="entry name" value="Phage_int_SAM_3"/>
    <property type="match status" value="1"/>
</dbReference>
<evidence type="ECO:0000256" key="5">
    <source>
        <dbReference type="PROSITE-ProRule" id="PRU01248"/>
    </source>
</evidence>
<dbReference type="InterPro" id="IPR028259">
    <property type="entry name" value="AP2-like_int_N"/>
</dbReference>
<evidence type="ECO:0000256" key="2">
    <source>
        <dbReference type="ARBA" id="ARBA00022908"/>
    </source>
</evidence>
<dbReference type="InterPro" id="IPR004107">
    <property type="entry name" value="Integrase_SAM-like_N"/>
</dbReference>
<dbReference type="PROSITE" id="PS51898">
    <property type="entry name" value="TYR_RECOMBINASE"/>
    <property type="match status" value="1"/>
</dbReference>
<evidence type="ECO:0000259" key="7">
    <source>
        <dbReference type="PROSITE" id="PS51900"/>
    </source>
</evidence>
<evidence type="ECO:0000256" key="4">
    <source>
        <dbReference type="ARBA" id="ARBA00023172"/>
    </source>
</evidence>
<dbReference type="InterPro" id="IPR013762">
    <property type="entry name" value="Integrase-like_cat_sf"/>
</dbReference>
<dbReference type="InterPro" id="IPR010998">
    <property type="entry name" value="Integrase_recombinase_N"/>
</dbReference>
<organism evidence="8 9">
    <name type="scientific">Kitasatospora purpeofusca</name>
    <dbReference type="NCBI Taxonomy" id="67352"/>
    <lineage>
        <taxon>Bacteria</taxon>
        <taxon>Bacillati</taxon>
        <taxon>Actinomycetota</taxon>
        <taxon>Actinomycetes</taxon>
        <taxon>Kitasatosporales</taxon>
        <taxon>Streptomycetaceae</taxon>
        <taxon>Kitasatospora</taxon>
    </lineage>
</organism>
<dbReference type="PANTHER" id="PTHR30629:SF6">
    <property type="entry name" value="PROPHAGE INTEGRASE INTA-RELATED"/>
    <property type="match status" value="1"/>
</dbReference>
<dbReference type="Pfam" id="PF14657">
    <property type="entry name" value="Arm-DNA-bind_4"/>
    <property type="match status" value="1"/>
</dbReference>
<dbReference type="InterPro" id="IPR050808">
    <property type="entry name" value="Phage_Integrase"/>
</dbReference>
<feature type="domain" description="Tyr recombinase" evidence="6">
    <location>
        <begin position="163"/>
        <end position="360"/>
    </location>
</feature>
<keyword evidence="9" id="KW-1185">Reference proteome</keyword>
<keyword evidence="4" id="KW-0233">DNA recombination</keyword>
<evidence type="ECO:0000256" key="1">
    <source>
        <dbReference type="ARBA" id="ARBA00008857"/>
    </source>
</evidence>
<dbReference type="Gene3D" id="1.10.443.10">
    <property type="entry name" value="Intergrase catalytic core"/>
    <property type="match status" value="1"/>
</dbReference>
<name>A0ABZ1U8H3_9ACTN</name>
<dbReference type="InterPro" id="IPR011010">
    <property type="entry name" value="DNA_brk_join_enz"/>
</dbReference>
<sequence length="389" mass="43420">MRLLEEAGHGSWTYCVDLAPEDGKRKTRRRGGFATRAQAAREMKAVLDGELRGVYEDRRVTVASFLRQWLAAKKEELAPNTYAGYADCVERDLIPAFGHYRLPDLRPKQIDTWVSAQQKAGRGRVTIYRVVTTLRNALNHAVRSWRLRYNPAKHSVPPKPRAAERTCWTPDEAAAFLRHNAAHYADRLTDLFEVMLGTGMRRGEILALHWSDVHLMDRKLYVRWTLAAVNNSEIHFGEPKTEASRAWISLSPRVMATLHRQAALQMAAHPNGRLEGLVFAKPDGSPLRPQWVLDQLRKRTTEAGLPKIGLHDLRHTAASIMIAEDIPVAVVSKTMRHSTLAITVNLYGHLLKDSADEAVKALSTALDHADAQAACGTDPAVGRSFGRAA</sequence>
<evidence type="ECO:0000313" key="8">
    <source>
        <dbReference type="EMBL" id="WUQ87475.1"/>
    </source>
</evidence>
<dbReference type="Proteomes" id="UP001432222">
    <property type="component" value="Chromosome"/>
</dbReference>
<dbReference type="Pfam" id="PF00589">
    <property type="entry name" value="Phage_integrase"/>
    <property type="match status" value="1"/>
</dbReference>
<dbReference type="RefSeq" id="WP_328958034.1">
    <property type="nucleotide sequence ID" value="NZ_CP108110.1"/>
</dbReference>
<protein>
    <submittedName>
        <fullName evidence="8">Site-specific integrase</fullName>
    </submittedName>
</protein>
<dbReference type="PANTHER" id="PTHR30629">
    <property type="entry name" value="PROPHAGE INTEGRASE"/>
    <property type="match status" value="1"/>
</dbReference>
<dbReference type="CDD" id="cd01189">
    <property type="entry name" value="INT_ICEBs1_C_like"/>
    <property type="match status" value="1"/>
</dbReference>
<evidence type="ECO:0000259" key="6">
    <source>
        <dbReference type="PROSITE" id="PS51898"/>
    </source>
</evidence>
<dbReference type="PROSITE" id="PS51900">
    <property type="entry name" value="CB"/>
    <property type="match status" value="1"/>
</dbReference>
<feature type="domain" description="Core-binding (CB)" evidence="7">
    <location>
        <begin position="60"/>
        <end position="142"/>
    </location>
</feature>
<dbReference type="SUPFAM" id="SSF56349">
    <property type="entry name" value="DNA breaking-rejoining enzymes"/>
    <property type="match status" value="1"/>
</dbReference>
<gene>
    <name evidence="8" type="ORF">OHA16_33620</name>
</gene>
<evidence type="ECO:0000256" key="3">
    <source>
        <dbReference type="ARBA" id="ARBA00023125"/>
    </source>
</evidence>
<accession>A0ABZ1U8H3</accession>
<comment type="similarity">
    <text evidence="1">Belongs to the 'phage' integrase family.</text>
</comment>
<keyword evidence="3 5" id="KW-0238">DNA-binding</keyword>
<proteinExistence type="inferred from homology"/>
<dbReference type="EMBL" id="CP108110">
    <property type="protein sequence ID" value="WUQ87475.1"/>
    <property type="molecule type" value="Genomic_DNA"/>
</dbReference>